<dbReference type="RefSeq" id="WP_110320060.1">
    <property type="nucleotide sequence ID" value="NZ_QJJU01000042.1"/>
</dbReference>
<comment type="caution">
    <text evidence="1">The sequence shown here is derived from an EMBL/GenBank/DDBJ whole genome shotgun (WGS) entry which is preliminary data.</text>
</comment>
<name>A0A318HA15_9MYCO</name>
<gene>
    <name evidence="1" type="ORF">C8E89_14219</name>
</gene>
<reference evidence="1 2" key="2">
    <citation type="submission" date="2018-06" db="EMBL/GenBank/DDBJ databases">
        <title>Sequencing of bacterial isolates from soil warming experiment in Harvard Forest, Massachusetts, USA.</title>
        <authorList>
            <person name="Deangelis K.PhD."/>
        </authorList>
    </citation>
    <scope>NUCLEOTIDE SEQUENCE [LARGE SCALE GENOMIC DNA]</scope>
    <source>
        <strain evidence="1 2">GAS496</strain>
    </source>
</reference>
<protein>
    <submittedName>
        <fullName evidence="1">Uncharacterized protein (DUF1501 family)</fullName>
    </submittedName>
</protein>
<keyword evidence="2" id="KW-1185">Reference proteome</keyword>
<dbReference type="InterPro" id="IPR006311">
    <property type="entry name" value="TAT_signal"/>
</dbReference>
<dbReference type="Pfam" id="PF07394">
    <property type="entry name" value="DUF1501"/>
    <property type="match status" value="1"/>
</dbReference>
<dbReference type="OrthoDB" id="9779968at2"/>
<accession>A0A318HA15</accession>
<dbReference type="InterPro" id="IPR010869">
    <property type="entry name" value="DUF1501"/>
</dbReference>
<dbReference type="PANTHER" id="PTHR43737">
    <property type="entry name" value="BLL7424 PROTEIN"/>
    <property type="match status" value="1"/>
</dbReference>
<dbReference type="PANTHER" id="PTHR43737:SF1">
    <property type="entry name" value="DUF1501 DOMAIN-CONTAINING PROTEIN"/>
    <property type="match status" value="1"/>
</dbReference>
<reference evidence="2" key="1">
    <citation type="submission" date="2018-05" db="EMBL/GenBank/DDBJ databases">
        <authorList>
            <person name="Deangelis K."/>
            <person name="Huntemann M."/>
            <person name="Clum A."/>
            <person name="Pillay M."/>
            <person name="Palaniappan K."/>
            <person name="Varghese N."/>
            <person name="Mikhailova N."/>
            <person name="Stamatis D."/>
            <person name="Reddy T."/>
            <person name="Daum C."/>
            <person name="Shapiro N."/>
            <person name="Ivanova N."/>
            <person name="Kyrpides N."/>
            <person name="Woyke T."/>
        </authorList>
    </citation>
    <scope>NUCLEOTIDE SEQUENCE [LARGE SCALE GENOMIC DNA]</scope>
    <source>
        <strain evidence="2">GAS496</strain>
    </source>
</reference>
<dbReference type="EMBL" id="QJJU01000042">
    <property type="protein sequence ID" value="PXW99132.1"/>
    <property type="molecule type" value="Genomic_DNA"/>
</dbReference>
<evidence type="ECO:0000313" key="2">
    <source>
        <dbReference type="Proteomes" id="UP000247781"/>
    </source>
</evidence>
<evidence type="ECO:0000313" key="1">
    <source>
        <dbReference type="EMBL" id="PXW99132.1"/>
    </source>
</evidence>
<proteinExistence type="predicted"/>
<dbReference type="AlphaFoldDB" id="A0A318HA15"/>
<sequence length="412" mass="43902">MSEMNRRKFLIASVGAAGLVSGTLALTLPELLKSAENRPRLDDDSGILVLVTLYGGNDGLSTVIPYTDGVYHDRRPDLAYAPADVLPLDDRLGLNPGLTGMAQMWNDKSLAIVRGVSYPKPDRSHFRSMDIWQTASPSGPTHTGWIGRWLDATGTDPLRAVNIGTVLPPMLVGEKNSAASLMESYSPMTEDVAATMDALSAGDANDTDAMTGVRESYSALRVTDRTFGPLFPGADPTTAALGPIAGGLVAPRPGDNPLAKQLKLVATCIKAAVPTRVYAVSLGGFDTHANERKTQQTLLRTVDDAVTPFLQELRMDKHGKDVVVVLYTEFGRRVSANASQGTDHGAAGPVLIAGVPVKGGFYGDEPSLTDLDNGDLKGTTDFRDIYHELLSKTLKTDPGPSVGDNRRDIGFL</sequence>
<dbReference type="Proteomes" id="UP000247781">
    <property type="component" value="Unassembled WGS sequence"/>
</dbReference>
<dbReference type="PROSITE" id="PS51318">
    <property type="entry name" value="TAT"/>
    <property type="match status" value="1"/>
</dbReference>
<organism evidence="1 2">
    <name type="scientific">Mycolicibacterium moriokaense</name>
    <dbReference type="NCBI Taxonomy" id="39691"/>
    <lineage>
        <taxon>Bacteria</taxon>
        <taxon>Bacillati</taxon>
        <taxon>Actinomycetota</taxon>
        <taxon>Actinomycetes</taxon>
        <taxon>Mycobacteriales</taxon>
        <taxon>Mycobacteriaceae</taxon>
        <taxon>Mycolicibacterium</taxon>
    </lineage>
</organism>